<dbReference type="InterPro" id="IPR044810">
    <property type="entry name" value="WRKY_plant"/>
</dbReference>
<dbReference type="Gene3D" id="2.20.25.80">
    <property type="entry name" value="WRKY domain"/>
    <property type="match status" value="2"/>
</dbReference>
<evidence type="ECO:0000256" key="5">
    <source>
        <dbReference type="ARBA" id="ARBA00023242"/>
    </source>
</evidence>
<dbReference type="PANTHER" id="PTHR31221:SF130">
    <property type="entry name" value="WRKY TRANSCRIPTION FACTOR 3-RELATED"/>
    <property type="match status" value="1"/>
</dbReference>
<protein>
    <recommendedName>
        <fullName evidence="6">WRKY domain-containing protein</fullName>
    </recommendedName>
</protein>
<dbReference type="SUPFAM" id="SSF118290">
    <property type="entry name" value="WRKY DNA-binding domain"/>
    <property type="match status" value="2"/>
</dbReference>
<dbReference type="Proteomes" id="UP000734854">
    <property type="component" value="Unassembled WGS sequence"/>
</dbReference>
<comment type="caution">
    <text evidence="7">The sequence shown here is derived from an EMBL/GenBank/DDBJ whole genome shotgun (WGS) entry which is preliminary data.</text>
</comment>
<proteinExistence type="predicted"/>
<dbReference type="GO" id="GO:0043565">
    <property type="term" value="F:sequence-specific DNA binding"/>
    <property type="evidence" value="ECO:0007669"/>
    <property type="project" value="InterPro"/>
</dbReference>
<evidence type="ECO:0000256" key="2">
    <source>
        <dbReference type="ARBA" id="ARBA00023015"/>
    </source>
</evidence>
<evidence type="ECO:0000256" key="3">
    <source>
        <dbReference type="ARBA" id="ARBA00023125"/>
    </source>
</evidence>
<name>A0A8J5L9D3_ZINOF</name>
<comment type="subcellular location">
    <subcellularLocation>
        <location evidence="1">Nucleus</location>
    </subcellularLocation>
</comment>
<dbReference type="Pfam" id="PF03106">
    <property type="entry name" value="WRKY"/>
    <property type="match status" value="2"/>
</dbReference>
<evidence type="ECO:0000256" key="1">
    <source>
        <dbReference type="ARBA" id="ARBA00004123"/>
    </source>
</evidence>
<organism evidence="7 8">
    <name type="scientific">Zingiber officinale</name>
    <name type="common">Ginger</name>
    <name type="synonym">Amomum zingiber</name>
    <dbReference type="NCBI Taxonomy" id="94328"/>
    <lineage>
        <taxon>Eukaryota</taxon>
        <taxon>Viridiplantae</taxon>
        <taxon>Streptophyta</taxon>
        <taxon>Embryophyta</taxon>
        <taxon>Tracheophyta</taxon>
        <taxon>Spermatophyta</taxon>
        <taxon>Magnoliopsida</taxon>
        <taxon>Liliopsida</taxon>
        <taxon>Zingiberales</taxon>
        <taxon>Zingiberaceae</taxon>
        <taxon>Zingiber</taxon>
    </lineage>
</organism>
<dbReference type="AlphaFoldDB" id="A0A8J5L9D3"/>
<gene>
    <name evidence="7" type="ORF">ZIOFF_027696</name>
</gene>
<dbReference type="EMBL" id="JACMSC010000008">
    <property type="protein sequence ID" value="KAG6509696.1"/>
    <property type="molecule type" value="Genomic_DNA"/>
</dbReference>
<accession>A0A8J5L9D3</accession>
<dbReference type="SMART" id="SM00774">
    <property type="entry name" value="WRKY"/>
    <property type="match status" value="2"/>
</dbReference>
<keyword evidence="2" id="KW-0805">Transcription regulation</keyword>
<keyword evidence="3" id="KW-0238">DNA-binding</keyword>
<dbReference type="GO" id="GO:0003700">
    <property type="term" value="F:DNA-binding transcription factor activity"/>
    <property type="evidence" value="ECO:0007669"/>
    <property type="project" value="InterPro"/>
</dbReference>
<evidence type="ECO:0000313" key="8">
    <source>
        <dbReference type="Proteomes" id="UP000734854"/>
    </source>
</evidence>
<dbReference type="InterPro" id="IPR003657">
    <property type="entry name" value="WRKY_dom"/>
</dbReference>
<feature type="domain" description="WRKY" evidence="6">
    <location>
        <begin position="1"/>
        <end position="47"/>
    </location>
</feature>
<dbReference type="InterPro" id="IPR036576">
    <property type="entry name" value="WRKY_dom_sf"/>
</dbReference>
<evidence type="ECO:0000313" key="7">
    <source>
        <dbReference type="EMBL" id="KAG6509696.1"/>
    </source>
</evidence>
<keyword evidence="4" id="KW-0804">Transcription</keyword>
<sequence>MIKGSEYSRSYYKCTHPKCPVKKKLERSVDGQVTEIIYKGRHNHECLNQISEPRKIKNQAMAHQINYLDLVMLKKWRDCIWLVCTNMAASSQKTSNEPRIIVQTRSEVDLLDDGYRWRKYGQKVVKGNPNPRSYYKCTYAGCSVRKHIERSPTDPKAVITSYEGKHNHDIPAARNSKP</sequence>
<dbReference type="PANTHER" id="PTHR31221">
    <property type="entry name" value="WRKY TRANSCRIPTION FACTOR PROTEIN 1-RELATED"/>
    <property type="match status" value="1"/>
</dbReference>
<evidence type="ECO:0000256" key="4">
    <source>
        <dbReference type="ARBA" id="ARBA00023163"/>
    </source>
</evidence>
<evidence type="ECO:0000259" key="6">
    <source>
        <dbReference type="PROSITE" id="PS50811"/>
    </source>
</evidence>
<dbReference type="FunFam" id="2.20.25.80:FF:000003">
    <property type="entry name" value="WRKY transcription factor 57"/>
    <property type="match status" value="1"/>
</dbReference>
<keyword evidence="8" id="KW-1185">Reference proteome</keyword>
<dbReference type="PROSITE" id="PS50811">
    <property type="entry name" value="WRKY"/>
    <property type="match status" value="2"/>
</dbReference>
<keyword evidence="5" id="KW-0539">Nucleus</keyword>
<feature type="domain" description="WRKY" evidence="6">
    <location>
        <begin position="106"/>
        <end position="171"/>
    </location>
</feature>
<dbReference type="GO" id="GO:0005634">
    <property type="term" value="C:nucleus"/>
    <property type="evidence" value="ECO:0007669"/>
    <property type="project" value="UniProtKB-SubCell"/>
</dbReference>
<reference evidence="7 8" key="1">
    <citation type="submission" date="2020-08" db="EMBL/GenBank/DDBJ databases">
        <title>Plant Genome Project.</title>
        <authorList>
            <person name="Zhang R.-G."/>
        </authorList>
    </citation>
    <scope>NUCLEOTIDE SEQUENCE [LARGE SCALE GENOMIC DNA]</scope>
    <source>
        <tissue evidence="7">Rhizome</tissue>
    </source>
</reference>